<feature type="binding site" evidence="10">
    <location>
        <begin position="11"/>
        <end position="13"/>
    </location>
    <ligand>
        <name>UDP-N-acetyl-alpha-D-glucosamine</name>
        <dbReference type="ChEBI" id="CHEBI:57705"/>
    </ligand>
</feature>
<keyword evidence="8 10" id="KW-0131">Cell cycle</keyword>
<dbReference type="EC" id="2.4.1.227" evidence="10"/>
<evidence type="ECO:0000256" key="10">
    <source>
        <dbReference type="HAMAP-Rule" id="MF_00033"/>
    </source>
</evidence>
<keyword evidence="1 10" id="KW-1003">Cell membrane</keyword>
<feature type="domain" description="Glycosyl transferase family 28 C-terminal" evidence="12">
    <location>
        <begin position="187"/>
        <end position="340"/>
    </location>
</feature>
<comment type="catalytic activity">
    <reaction evidence="10">
        <text>di-trans,octa-cis-undecaprenyl diphospho-N-acetyl-alpha-D-muramoyl-L-alanyl-D-glutamyl-meso-2,6-diaminopimeloyl-D-alanyl-D-alanine + UDP-N-acetyl-alpha-D-glucosamine = di-trans,octa-cis-undecaprenyl diphospho-[N-acetyl-alpha-D-glucosaminyl-(1-&gt;4)]-N-acetyl-alpha-D-muramoyl-L-alanyl-D-glutamyl-meso-2,6-diaminopimeloyl-D-alanyl-D-alanine + UDP + H(+)</text>
        <dbReference type="Rhea" id="RHEA:31227"/>
        <dbReference type="ChEBI" id="CHEBI:15378"/>
        <dbReference type="ChEBI" id="CHEBI:57705"/>
        <dbReference type="ChEBI" id="CHEBI:58223"/>
        <dbReference type="ChEBI" id="CHEBI:61387"/>
        <dbReference type="ChEBI" id="CHEBI:61388"/>
        <dbReference type="EC" id="2.4.1.227"/>
    </reaction>
</comment>
<comment type="function">
    <text evidence="10">Cell wall formation. Catalyzes the transfer of a GlcNAc subunit on undecaprenyl-pyrophosphoryl-MurNAc-pentapeptide (lipid intermediate I) to form undecaprenyl-pyrophosphoryl-MurNAc-(pentapeptide)GlcNAc (lipid intermediate II).</text>
</comment>
<dbReference type="HAMAP" id="MF_00033">
    <property type="entry name" value="MurG"/>
    <property type="match status" value="1"/>
</dbReference>
<dbReference type="GO" id="GO:0009252">
    <property type="term" value="P:peptidoglycan biosynthetic process"/>
    <property type="evidence" value="ECO:0007669"/>
    <property type="project" value="UniProtKB-UniRule"/>
</dbReference>
<dbReference type="UniPathway" id="UPA00219"/>
<comment type="subcellular location">
    <subcellularLocation>
        <location evidence="10">Cell membrane</location>
        <topology evidence="10">Peripheral membrane protein</topology>
        <orientation evidence="10">Cytoplasmic side</orientation>
    </subcellularLocation>
</comment>
<evidence type="ECO:0000256" key="5">
    <source>
        <dbReference type="ARBA" id="ARBA00022960"/>
    </source>
</evidence>
<keyword evidence="5 10" id="KW-0133">Cell shape</keyword>
<evidence type="ECO:0000259" key="12">
    <source>
        <dbReference type="Pfam" id="PF04101"/>
    </source>
</evidence>
<evidence type="ECO:0000256" key="2">
    <source>
        <dbReference type="ARBA" id="ARBA00022618"/>
    </source>
</evidence>
<dbReference type="InterPro" id="IPR004276">
    <property type="entry name" value="GlycoTrans_28_N"/>
</dbReference>
<feature type="binding site" evidence="10">
    <location>
        <position position="164"/>
    </location>
    <ligand>
        <name>UDP-N-acetyl-alpha-D-glucosamine</name>
        <dbReference type="ChEBI" id="CHEBI:57705"/>
    </ligand>
</feature>
<dbReference type="EMBL" id="CYZU01000037">
    <property type="protein sequence ID" value="CUO82696.1"/>
    <property type="molecule type" value="Genomic_DNA"/>
</dbReference>
<dbReference type="GO" id="GO:0008360">
    <property type="term" value="P:regulation of cell shape"/>
    <property type="evidence" value="ECO:0007669"/>
    <property type="project" value="UniProtKB-KW"/>
</dbReference>
<evidence type="ECO:0000256" key="8">
    <source>
        <dbReference type="ARBA" id="ARBA00023306"/>
    </source>
</evidence>
<dbReference type="NCBIfam" id="NF009102">
    <property type="entry name" value="PRK12446.1"/>
    <property type="match status" value="1"/>
</dbReference>
<dbReference type="PANTHER" id="PTHR21015:SF27">
    <property type="entry name" value="UDP-N-ACETYLGLUCOSAMINE--N-ACETYLMURAMYL-(PENTAPEPTIDE) PYROPHOSPHORYL-UNDECAPRENOL N-ACETYLGLUCOSAMINE TRANSFERASE"/>
    <property type="match status" value="1"/>
</dbReference>
<evidence type="ECO:0000259" key="11">
    <source>
        <dbReference type="Pfam" id="PF03033"/>
    </source>
</evidence>
<dbReference type="CDD" id="cd03785">
    <property type="entry name" value="GT28_MurG"/>
    <property type="match status" value="1"/>
</dbReference>
<organism evidence="13 14">
    <name type="scientific">Faecalicatena contorta</name>
    <dbReference type="NCBI Taxonomy" id="39482"/>
    <lineage>
        <taxon>Bacteria</taxon>
        <taxon>Bacillati</taxon>
        <taxon>Bacillota</taxon>
        <taxon>Clostridia</taxon>
        <taxon>Lachnospirales</taxon>
        <taxon>Lachnospiraceae</taxon>
        <taxon>Faecalicatena</taxon>
    </lineage>
</organism>
<dbReference type="InterPro" id="IPR006009">
    <property type="entry name" value="GlcNAc_MurG"/>
</dbReference>
<evidence type="ECO:0000256" key="9">
    <source>
        <dbReference type="ARBA" id="ARBA00023316"/>
    </source>
</evidence>
<comment type="similarity">
    <text evidence="10">Belongs to the glycosyltransferase 28 family. MurG subfamily.</text>
</comment>
<dbReference type="OrthoDB" id="9808936at2"/>
<dbReference type="Pfam" id="PF04101">
    <property type="entry name" value="Glyco_tran_28_C"/>
    <property type="match status" value="1"/>
</dbReference>
<keyword evidence="4 10" id="KW-0808">Transferase</keyword>
<dbReference type="GO" id="GO:0050511">
    <property type="term" value="F:undecaprenyldiphospho-muramoylpentapeptide beta-N-acetylglucosaminyltransferase activity"/>
    <property type="evidence" value="ECO:0007669"/>
    <property type="project" value="UniProtKB-UniRule"/>
</dbReference>
<dbReference type="GO" id="GO:0005975">
    <property type="term" value="P:carbohydrate metabolic process"/>
    <property type="evidence" value="ECO:0007669"/>
    <property type="project" value="InterPro"/>
</dbReference>
<dbReference type="RefSeq" id="WP_055154407.1">
    <property type="nucleotide sequence ID" value="NZ_CYZU01000037.1"/>
</dbReference>
<evidence type="ECO:0000256" key="3">
    <source>
        <dbReference type="ARBA" id="ARBA00022676"/>
    </source>
</evidence>
<accession>A0A174I9F1</accession>
<sequence length="355" mass="38985">MKRIILTGGGTAGHVTPNIALIPRLRELGYDIQYIGSYKGIEKELIEPFGIPYHGISSGKLRRYFSVQNFTDPFRVIKGFGEAHSIIKELKPDVIFSKGGFVSVPVVLAGKRCKVPTIIHESDMTPGLANKLAIPSATKICCNFPETLESLPLEKSILTGSPIRQELLSGNKIAALDLCGFAADKPVILVIGGSLGSVAVNNAVRLALPELLEYFQIVHLCGKGKVDNSLNGLRGYAQFEYIKNELRDIFALADIVISRAGANAICELLALRKPNLLIPLSANASRGDQILNARSFERQGFSMILEEEELTKESLLEAVRRLYDNRNSYMDAMRDSRQQDSIDTIIGLVEEISLK</sequence>
<dbReference type="InterPro" id="IPR007235">
    <property type="entry name" value="Glyco_trans_28_C"/>
</dbReference>
<evidence type="ECO:0000313" key="13">
    <source>
        <dbReference type="EMBL" id="CUO82696.1"/>
    </source>
</evidence>
<evidence type="ECO:0000313" key="14">
    <source>
        <dbReference type="Proteomes" id="UP000095544"/>
    </source>
</evidence>
<dbReference type="GO" id="GO:0005886">
    <property type="term" value="C:plasma membrane"/>
    <property type="evidence" value="ECO:0007669"/>
    <property type="project" value="UniProtKB-SubCell"/>
</dbReference>
<dbReference type="NCBIfam" id="TIGR01133">
    <property type="entry name" value="murG"/>
    <property type="match status" value="1"/>
</dbReference>
<dbReference type="Gene3D" id="3.40.50.2000">
    <property type="entry name" value="Glycogen Phosphorylase B"/>
    <property type="match status" value="2"/>
</dbReference>
<dbReference type="AlphaFoldDB" id="A0A174I9F1"/>
<evidence type="ECO:0000256" key="4">
    <source>
        <dbReference type="ARBA" id="ARBA00022679"/>
    </source>
</evidence>
<gene>
    <name evidence="10 13" type="primary">murG</name>
    <name evidence="13" type="ORF">ERS852491_03429</name>
</gene>
<keyword evidence="7 10" id="KW-0472">Membrane</keyword>
<keyword evidence="9 10" id="KW-0961">Cell wall biogenesis/degradation</keyword>
<feature type="binding site" evidence="10">
    <location>
        <position position="289"/>
    </location>
    <ligand>
        <name>UDP-N-acetyl-alpha-D-glucosamine</name>
        <dbReference type="ChEBI" id="CHEBI:57705"/>
    </ligand>
</feature>
<protein>
    <recommendedName>
        <fullName evidence="10">UDP-N-acetylglucosamine--N-acetylmuramyl-(pentapeptide) pyrophosphoryl-undecaprenol N-acetylglucosamine transferase</fullName>
        <ecNumber evidence="10">2.4.1.227</ecNumber>
    </recommendedName>
    <alternativeName>
        <fullName evidence="10">Undecaprenyl-PP-MurNAc-pentapeptide-UDPGlcNAc GlcNAc transferase</fullName>
    </alternativeName>
</protein>
<feature type="binding site" evidence="10">
    <location>
        <position position="194"/>
    </location>
    <ligand>
        <name>UDP-N-acetyl-alpha-D-glucosamine</name>
        <dbReference type="ChEBI" id="CHEBI:57705"/>
    </ligand>
</feature>
<evidence type="ECO:0000256" key="6">
    <source>
        <dbReference type="ARBA" id="ARBA00022984"/>
    </source>
</evidence>
<feature type="domain" description="Glycosyltransferase family 28 N-terminal" evidence="11">
    <location>
        <begin position="4"/>
        <end position="140"/>
    </location>
</feature>
<dbReference type="GO" id="GO:0051301">
    <property type="term" value="P:cell division"/>
    <property type="evidence" value="ECO:0007669"/>
    <property type="project" value="UniProtKB-KW"/>
</dbReference>
<evidence type="ECO:0000256" key="1">
    <source>
        <dbReference type="ARBA" id="ARBA00022475"/>
    </source>
</evidence>
<dbReference type="SUPFAM" id="SSF53756">
    <property type="entry name" value="UDP-Glycosyltransferase/glycogen phosphorylase"/>
    <property type="match status" value="1"/>
</dbReference>
<keyword evidence="2 10" id="KW-0132">Cell division</keyword>
<comment type="pathway">
    <text evidence="10">Cell wall biogenesis; peptidoglycan biosynthesis.</text>
</comment>
<comment type="caution">
    <text evidence="10">Lacks conserved residue(s) required for the propagation of feature annotation.</text>
</comment>
<dbReference type="GO" id="GO:0051991">
    <property type="term" value="F:UDP-N-acetyl-D-glucosamine:N-acetylmuramoyl-L-alanyl-D-glutamyl-meso-2,6-diaminopimelyl-D-alanyl-D-alanine-diphosphoundecaprenol 4-beta-N-acetylglucosaminlytransferase activity"/>
    <property type="evidence" value="ECO:0007669"/>
    <property type="project" value="RHEA"/>
</dbReference>
<dbReference type="STRING" id="39482.ERS852491_03429"/>
<dbReference type="Pfam" id="PF03033">
    <property type="entry name" value="Glyco_transf_28"/>
    <property type="match status" value="1"/>
</dbReference>
<dbReference type="PANTHER" id="PTHR21015">
    <property type="entry name" value="UDP-N-ACETYLGLUCOSAMINE--N-ACETYLMURAMYL-(PENTAPEPTIDE) PYROPHOSPHORYL-UNDECAPRENOL N-ACETYLGLUCOSAMINE TRANSFERASE 1"/>
    <property type="match status" value="1"/>
</dbReference>
<keyword evidence="3 10" id="KW-0328">Glycosyltransferase</keyword>
<reference evidence="13 14" key="1">
    <citation type="submission" date="2015-09" db="EMBL/GenBank/DDBJ databases">
        <authorList>
            <consortium name="Pathogen Informatics"/>
        </authorList>
    </citation>
    <scope>NUCLEOTIDE SEQUENCE [LARGE SCALE GENOMIC DNA]</scope>
    <source>
        <strain evidence="13 14">2789STDY5834876</strain>
    </source>
</reference>
<keyword evidence="6 10" id="KW-0573">Peptidoglycan synthesis</keyword>
<dbReference type="Proteomes" id="UP000095544">
    <property type="component" value="Unassembled WGS sequence"/>
</dbReference>
<dbReference type="GO" id="GO:0071555">
    <property type="term" value="P:cell wall organization"/>
    <property type="evidence" value="ECO:0007669"/>
    <property type="project" value="UniProtKB-KW"/>
</dbReference>
<name>A0A174I9F1_9FIRM</name>
<proteinExistence type="inferred from homology"/>
<evidence type="ECO:0000256" key="7">
    <source>
        <dbReference type="ARBA" id="ARBA00023136"/>
    </source>
</evidence>